<protein>
    <submittedName>
        <fullName evidence="2">Predicted protein</fullName>
    </submittedName>
</protein>
<evidence type="ECO:0000313" key="2">
    <source>
        <dbReference type="EMBL" id="CBY02449.1"/>
    </source>
</evidence>
<gene>
    <name evidence="2" type="ORF">LEMA_P012360.1</name>
</gene>
<dbReference type="InParanoid" id="E5AD97"/>
<dbReference type="HOGENOM" id="CLU_2146328_0_0_1"/>
<feature type="region of interest" description="Disordered" evidence="1">
    <location>
        <begin position="90"/>
        <end position="112"/>
    </location>
</feature>
<keyword evidence="3" id="KW-1185">Reference proteome</keyword>
<feature type="compositionally biased region" description="Basic and acidic residues" evidence="1">
    <location>
        <begin position="93"/>
        <end position="112"/>
    </location>
</feature>
<accession>E5AD97</accession>
<dbReference type="Proteomes" id="UP000002668">
    <property type="component" value="Genome"/>
</dbReference>
<proteinExistence type="predicted"/>
<evidence type="ECO:0000313" key="3">
    <source>
        <dbReference type="Proteomes" id="UP000002668"/>
    </source>
</evidence>
<reference evidence="3" key="1">
    <citation type="journal article" date="2011" name="Nat. Commun.">
        <title>Effector diversification within compartments of the Leptosphaeria maculans genome affected by Repeat-Induced Point mutations.</title>
        <authorList>
            <person name="Rouxel T."/>
            <person name="Grandaubert J."/>
            <person name="Hane J.K."/>
            <person name="Hoede C."/>
            <person name="van de Wouw A.P."/>
            <person name="Couloux A."/>
            <person name="Dominguez V."/>
            <person name="Anthouard V."/>
            <person name="Bally P."/>
            <person name="Bourras S."/>
            <person name="Cozijnsen A.J."/>
            <person name="Ciuffetti L.M."/>
            <person name="Degrave A."/>
            <person name="Dilmaghani A."/>
            <person name="Duret L."/>
            <person name="Fudal I."/>
            <person name="Goodwin S.B."/>
            <person name="Gout L."/>
            <person name="Glaser N."/>
            <person name="Linglin J."/>
            <person name="Kema G.H.J."/>
            <person name="Lapalu N."/>
            <person name="Lawrence C.B."/>
            <person name="May K."/>
            <person name="Meyer M."/>
            <person name="Ollivier B."/>
            <person name="Poulain J."/>
            <person name="Schoch C.L."/>
            <person name="Simon A."/>
            <person name="Spatafora J.W."/>
            <person name="Stachowiak A."/>
            <person name="Turgeon B.G."/>
            <person name="Tyler B.M."/>
            <person name="Vincent D."/>
            <person name="Weissenbach J."/>
            <person name="Amselem J."/>
            <person name="Quesneville H."/>
            <person name="Oliver R.P."/>
            <person name="Wincker P."/>
            <person name="Balesdent M.-H."/>
            <person name="Howlett B.J."/>
        </authorList>
    </citation>
    <scope>NUCLEOTIDE SEQUENCE [LARGE SCALE GENOMIC DNA]</scope>
    <source>
        <strain evidence="3">JN3 / isolate v23.1.3 / race Av1-4-5-6-7-8</strain>
    </source>
</reference>
<organism evidence="2 3">
    <name type="scientific">Leptosphaeria maculans (strain JN3 / isolate v23.1.3 / race Av1-4-5-6-7-8)</name>
    <name type="common">Blackleg fungus</name>
    <name type="synonym">Phoma lingam</name>
    <dbReference type="NCBI Taxonomy" id="985895"/>
    <lineage>
        <taxon>Eukaryota</taxon>
        <taxon>Fungi</taxon>
        <taxon>Dikarya</taxon>
        <taxon>Ascomycota</taxon>
        <taxon>Pezizomycotina</taxon>
        <taxon>Dothideomycetes</taxon>
        <taxon>Pleosporomycetidae</taxon>
        <taxon>Pleosporales</taxon>
        <taxon>Pleosporineae</taxon>
        <taxon>Leptosphaeriaceae</taxon>
        <taxon>Plenodomus</taxon>
        <taxon>Plenodomus lingam/Leptosphaeria maculans species complex</taxon>
    </lineage>
</organism>
<dbReference type="EMBL" id="FP929139">
    <property type="protein sequence ID" value="CBY02449.1"/>
    <property type="molecule type" value="Genomic_DNA"/>
</dbReference>
<name>E5AD97_LEPMJ</name>
<sequence length="112" mass="12418">MTREAHKYQNKSNHTSSDRIVVHWRHGQQAHTTCVSPFPTCTTSFSRDSASQTSNPVGMPKTSHVWWRMGEVSVSRNAVVPDSALVVDVVPGGDERMTPRSADKEEPAITRS</sequence>
<dbReference type="AlphaFoldDB" id="E5AD97"/>
<evidence type="ECO:0000256" key="1">
    <source>
        <dbReference type="SAM" id="MobiDB-lite"/>
    </source>
</evidence>
<dbReference type="VEuPathDB" id="FungiDB:LEMA_P012360.1"/>